<evidence type="ECO:0000313" key="2">
    <source>
        <dbReference type="Proteomes" id="UP000019849"/>
    </source>
</evidence>
<protein>
    <submittedName>
        <fullName evidence="1">Uncharacterized protein</fullName>
    </submittedName>
</protein>
<sequence length="65" mass="7185">MALHGRHIPNLLLRPNSHEMLFAARDTGDGLAEVLSSTDRYGTRLKPTPSSSMAKRPLANIIECR</sequence>
<reference evidence="1 2" key="1">
    <citation type="submission" date="2014-02" db="EMBL/GenBank/DDBJ databases">
        <title>Aquamicrobium defluvii Genome sequencing.</title>
        <authorList>
            <person name="Wang X."/>
        </authorList>
    </citation>
    <scope>NUCLEOTIDE SEQUENCE [LARGE SCALE GENOMIC DNA]</scope>
    <source>
        <strain evidence="1 2">W13Z1</strain>
    </source>
</reference>
<comment type="caution">
    <text evidence="1">The sequence shown here is derived from an EMBL/GenBank/DDBJ whole genome shotgun (WGS) entry which is preliminary data.</text>
</comment>
<name>A0A011U2I0_9HYPH</name>
<dbReference type="HOGENOM" id="CLU_2840146_0_0_5"/>
<accession>A0A011U2I0</accession>
<dbReference type="PATRIC" id="fig|69279.3.peg.410"/>
<gene>
    <name evidence="1" type="ORF">BG36_02025</name>
</gene>
<proteinExistence type="predicted"/>
<evidence type="ECO:0000313" key="1">
    <source>
        <dbReference type="EMBL" id="EXL10657.1"/>
    </source>
</evidence>
<organism evidence="1 2">
    <name type="scientific">Aquamicrobium defluvii</name>
    <dbReference type="NCBI Taxonomy" id="69279"/>
    <lineage>
        <taxon>Bacteria</taxon>
        <taxon>Pseudomonadati</taxon>
        <taxon>Pseudomonadota</taxon>
        <taxon>Alphaproteobacteria</taxon>
        <taxon>Hyphomicrobiales</taxon>
        <taxon>Phyllobacteriaceae</taxon>
        <taxon>Aquamicrobium</taxon>
    </lineage>
</organism>
<dbReference type="EMBL" id="JENY01000001">
    <property type="protein sequence ID" value="EXL10657.1"/>
    <property type="molecule type" value="Genomic_DNA"/>
</dbReference>
<dbReference type="AlphaFoldDB" id="A0A011U2I0"/>
<dbReference type="Proteomes" id="UP000019849">
    <property type="component" value="Unassembled WGS sequence"/>
</dbReference>